<evidence type="ECO:0000256" key="4">
    <source>
        <dbReference type="ARBA" id="ARBA00022989"/>
    </source>
</evidence>
<dbReference type="Gene3D" id="1.20.1420.30">
    <property type="entry name" value="NCX, central ion-binding region"/>
    <property type="match status" value="1"/>
</dbReference>
<keyword evidence="9" id="KW-1185">Reference proteome</keyword>
<evidence type="ECO:0000313" key="9">
    <source>
        <dbReference type="Proteomes" id="UP001189429"/>
    </source>
</evidence>
<keyword evidence="3" id="KW-0812">Transmembrane</keyword>
<keyword evidence="4" id="KW-1133">Transmembrane helix</keyword>
<dbReference type="PANTHER" id="PTHR11878:SF65">
    <property type="entry name" value="NA_CA-EXCHANGE PROTEIN, ISOFORM G"/>
    <property type="match status" value="1"/>
</dbReference>
<evidence type="ECO:0000256" key="3">
    <source>
        <dbReference type="ARBA" id="ARBA00022692"/>
    </source>
</evidence>
<evidence type="ECO:0000256" key="2">
    <source>
        <dbReference type="ARBA" id="ARBA00022448"/>
    </source>
</evidence>
<proteinExistence type="predicted"/>
<evidence type="ECO:0000256" key="6">
    <source>
        <dbReference type="ARBA" id="ARBA00023136"/>
    </source>
</evidence>
<evidence type="ECO:0000256" key="1">
    <source>
        <dbReference type="ARBA" id="ARBA00004127"/>
    </source>
</evidence>
<keyword evidence="6" id="KW-0472">Membrane</keyword>
<evidence type="ECO:0000259" key="7">
    <source>
        <dbReference type="Pfam" id="PF01699"/>
    </source>
</evidence>
<keyword evidence="2" id="KW-0813">Transport</keyword>
<dbReference type="InterPro" id="IPR004837">
    <property type="entry name" value="NaCa_Exmemb"/>
</dbReference>
<protein>
    <recommendedName>
        <fullName evidence="7">Sodium/calcium exchanger membrane region domain-containing protein</fullName>
    </recommendedName>
</protein>
<evidence type="ECO:0000256" key="5">
    <source>
        <dbReference type="ARBA" id="ARBA00023065"/>
    </source>
</evidence>
<dbReference type="Pfam" id="PF01699">
    <property type="entry name" value="Na_Ca_ex"/>
    <property type="match status" value="1"/>
</dbReference>
<evidence type="ECO:0000313" key="8">
    <source>
        <dbReference type="EMBL" id="CAK0893594.1"/>
    </source>
</evidence>
<comment type="caution">
    <text evidence="8">The sequence shown here is derived from an EMBL/GenBank/DDBJ whole genome shotgun (WGS) entry which is preliminary data.</text>
</comment>
<gene>
    <name evidence="8" type="ORF">PCOR1329_LOCUS72864</name>
</gene>
<dbReference type="PANTHER" id="PTHR11878">
    <property type="entry name" value="SODIUM/CALCIUM EXCHANGER"/>
    <property type="match status" value="1"/>
</dbReference>
<sequence length="100" mass="10682">MLWCFLGVQIVCDEFMAAIEEITSKTKTVKWVAPDGVQRTIPVRVWNATVANLTLMALGSSAPEILISVIELVTGDWSAGRLGPSTVVGSAAFNLFVITG</sequence>
<feature type="domain" description="Sodium/calcium exchanger membrane region" evidence="7">
    <location>
        <begin position="2"/>
        <end position="100"/>
    </location>
</feature>
<dbReference type="Proteomes" id="UP001189429">
    <property type="component" value="Unassembled WGS sequence"/>
</dbReference>
<feature type="non-terminal residue" evidence="8">
    <location>
        <position position="100"/>
    </location>
</feature>
<reference evidence="8" key="1">
    <citation type="submission" date="2023-10" db="EMBL/GenBank/DDBJ databases">
        <authorList>
            <person name="Chen Y."/>
            <person name="Shah S."/>
            <person name="Dougan E. K."/>
            <person name="Thang M."/>
            <person name="Chan C."/>
        </authorList>
    </citation>
    <scope>NUCLEOTIDE SEQUENCE [LARGE SCALE GENOMIC DNA]</scope>
</reference>
<accession>A0ABN9X2S2</accession>
<keyword evidence="5" id="KW-0406">Ion transport</keyword>
<comment type="subcellular location">
    <subcellularLocation>
        <location evidence="1">Endomembrane system</location>
        <topology evidence="1">Multi-pass membrane protein</topology>
    </subcellularLocation>
</comment>
<organism evidence="8 9">
    <name type="scientific">Prorocentrum cordatum</name>
    <dbReference type="NCBI Taxonomy" id="2364126"/>
    <lineage>
        <taxon>Eukaryota</taxon>
        <taxon>Sar</taxon>
        <taxon>Alveolata</taxon>
        <taxon>Dinophyceae</taxon>
        <taxon>Prorocentrales</taxon>
        <taxon>Prorocentraceae</taxon>
        <taxon>Prorocentrum</taxon>
    </lineage>
</organism>
<name>A0ABN9X2S2_9DINO</name>
<dbReference type="InterPro" id="IPR044880">
    <property type="entry name" value="NCX_ion-bd_dom_sf"/>
</dbReference>
<dbReference type="InterPro" id="IPR051171">
    <property type="entry name" value="CaCA"/>
</dbReference>
<dbReference type="EMBL" id="CAUYUJ010019771">
    <property type="protein sequence ID" value="CAK0893594.1"/>
    <property type="molecule type" value="Genomic_DNA"/>
</dbReference>